<dbReference type="InterPro" id="IPR005151">
    <property type="entry name" value="Tail-specific_protease"/>
</dbReference>
<keyword evidence="4" id="KW-1185">Reference proteome</keyword>
<dbReference type="EMBL" id="CP072110">
    <property type="protein sequence ID" value="QTH65047.1"/>
    <property type="molecule type" value="Genomic_DNA"/>
</dbReference>
<name>A0A975DDA6_9GAMM</name>
<sequence>MKKILLFSLLFCSYCFASDESKILSPAQQTEIIETLQNKLTTHYILADKAQEAKELLEELKQSTTIQKPTDKKSFAQYLQQQVQMILNDKHFRVIVPRPRNTSSETDILKQHLNALTNFRKGGFQDIQMLEGNVGYVKIDGFRGEETHQVDGLMIYLRTADAIIIDLRDNRGGARPVNYLTSYFLPEGTLVGSTYHRFKDSWQSHYVDKINGDKRLDVPLFILTSDRTFSAAEAFTYNLQARQRAIVVGEVTGGGAHPIQFFELPEGLATIVPNRRSHNPVTRTNWEGTGVKPDINVDEELALNEAKALAKTAAEQYRSTTITELSNLLNPENVDKTQNKADLEQKAQSLIEILLQRKHLESFMLEGFARRYRALGNDFAAEQFESVDKRLNETEY</sequence>
<evidence type="ECO:0000256" key="1">
    <source>
        <dbReference type="SAM" id="SignalP"/>
    </source>
</evidence>
<evidence type="ECO:0000313" key="4">
    <source>
        <dbReference type="Proteomes" id="UP000682739"/>
    </source>
</evidence>
<feature type="signal peptide" evidence="1">
    <location>
        <begin position="1"/>
        <end position="17"/>
    </location>
</feature>
<dbReference type="AlphaFoldDB" id="A0A975DDA6"/>
<organism evidence="3 4">
    <name type="scientific">Psychrosphaera ytuae</name>
    <dbReference type="NCBI Taxonomy" id="2820710"/>
    <lineage>
        <taxon>Bacteria</taxon>
        <taxon>Pseudomonadati</taxon>
        <taxon>Pseudomonadota</taxon>
        <taxon>Gammaproteobacteria</taxon>
        <taxon>Alteromonadales</taxon>
        <taxon>Pseudoalteromonadaceae</taxon>
        <taxon>Psychrosphaera</taxon>
    </lineage>
</organism>
<dbReference type="CDD" id="cd07563">
    <property type="entry name" value="Peptidase_S41_IRBP"/>
    <property type="match status" value="1"/>
</dbReference>
<feature type="chain" id="PRO_5036985175" evidence="1">
    <location>
        <begin position="18"/>
        <end position="396"/>
    </location>
</feature>
<dbReference type="KEGG" id="psym:J1N51_06290"/>
<dbReference type="Gene3D" id="3.30.750.44">
    <property type="match status" value="1"/>
</dbReference>
<evidence type="ECO:0000313" key="3">
    <source>
        <dbReference type="EMBL" id="QTH65047.1"/>
    </source>
</evidence>
<proteinExistence type="predicted"/>
<dbReference type="InterPro" id="IPR029045">
    <property type="entry name" value="ClpP/crotonase-like_dom_sf"/>
</dbReference>
<reference evidence="3" key="1">
    <citation type="submission" date="2021-03" db="EMBL/GenBank/DDBJ databases">
        <title>Description of Psychrosphaera ytuae sp. nov. isolated from deep sea sediment of South China Sea.</title>
        <authorList>
            <person name="Zhang J."/>
            <person name="Xu X.-D."/>
        </authorList>
    </citation>
    <scope>NUCLEOTIDE SEQUENCE</scope>
    <source>
        <strain evidence="3">MTZ26</strain>
    </source>
</reference>
<dbReference type="GO" id="GO:0006508">
    <property type="term" value="P:proteolysis"/>
    <property type="evidence" value="ECO:0007669"/>
    <property type="project" value="InterPro"/>
</dbReference>
<dbReference type="SMART" id="SM00245">
    <property type="entry name" value="TSPc"/>
    <property type="match status" value="1"/>
</dbReference>
<evidence type="ECO:0000259" key="2">
    <source>
        <dbReference type="SMART" id="SM00245"/>
    </source>
</evidence>
<dbReference type="SUPFAM" id="SSF52096">
    <property type="entry name" value="ClpP/crotonase"/>
    <property type="match status" value="1"/>
</dbReference>
<dbReference type="PANTHER" id="PTHR11261:SF3">
    <property type="entry name" value="RETINOL-BINDING PROTEIN 3"/>
    <property type="match status" value="1"/>
</dbReference>
<dbReference type="PANTHER" id="PTHR11261">
    <property type="entry name" value="INTERPHOTORECEPTOR RETINOID-BINDING PROTEIN"/>
    <property type="match status" value="1"/>
</dbReference>
<keyword evidence="1" id="KW-0732">Signal</keyword>
<dbReference type="Proteomes" id="UP000682739">
    <property type="component" value="Chromosome"/>
</dbReference>
<gene>
    <name evidence="3" type="ORF">J1N51_06290</name>
</gene>
<protein>
    <submittedName>
        <fullName evidence="3">S41 family peptidase</fullName>
    </submittedName>
</protein>
<dbReference type="RefSeq" id="WP_208833082.1">
    <property type="nucleotide sequence ID" value="NZ_CP072110.1"/>
</dbReference>
<dbReference type="GO" id="GO:0008236">
    <property type="term" value="F:serine-type peptidase activity"/>
    <property type="evidence" value="ECO:0007669"/>
    <property type="project" value="InterPro"/>
</dbReference>
<dbReference type="Gene3D" id="3.90.226.10">
    <property type="entry name" value="2-enoyl-CoA Hydratase, Chain A, domain 1"/>
    <property type="match status" value="1"/>
</dbReference>
<accession>A0A975DDA6</accession>
<dbReference type="Pfam" id="PF11918">
    <property type="entry name" value="Peptidase_S41_N"/>
    <property type="match status" value="1"/>
</dbReference>
<feature type="domain" description="Tail specific protease" evidence="2">
    <location>
        <begin position="103"/>
        <end position="298"/>
    </location>
</feature>
<dbReference type="Pfam" id="PF03572">
    <property type="entry name" value="Peptidase_S41"/>
    <property type="match status" value="1"/>
</dbReference>